<feature type="domain" description="TSEN34 N-terminal" evidence="2">
    <location>
        <begin position="42"/>
        <end position="109"/>
    </location>
</feature>
<dbReference type="InterPro" id="IPR059049">
    <property type="entry name" value="TSEN34_N"/>
</dbReference>
<dbReference type="Proteomes" id="UP000186922">
    <property type="component" value="Unassembled WGS sequence"/>
</dbReference>
<protein>
    <recommendedName>
        <fullName evidence="2">TSEN34 N-terminal domain-containing protein</fullName>
    </recommendedName>
</protein>
<keyword evidence="4" id="KW-1185">Reference proteome</keyword>
<accession>A0A1D1V0K8</accession>
<evidence type="ECO:0000259" key="2">
    <source>
        <dbReference type="Pfam" id="PF26577"/>
    </source>
</evidence>
<dbReference type="GO" id="GO:0000379">
    <property type="term" value="P:tRNA-type intron splice site recognition and cleavage"/>
    <property type="evidence" value="ECO:0007669"/>
    <property type="project" value="TreeGrafter"/>
</dbReference>
<dbReference type="GO" id="GO:0000213">
    <property type="term" value="F:tRNA-intron lyase activity"/>
    <property type="evidence" value="ECO:0007669"/>
    <property type="project" value="TreeGrafter"/>
</dbReference>
<dbReference type="AlphaFoldDB" id="A0A1D1V0K8"/>
<reference evidence="3 4" key="1">
    <citation type="journal article" date="2016" name="Nat. Commun.">
        <title>Extremotolerant tardigrade genome and improved radiotolerance of human cultured cells by tardigrade-unique protein.</title>
        <authorList>
            <person name="Hashimoto T."/>
            <person name="Horikawa D.D."/>
            <person name="Saito Y."/>
            <person name="Kuwahara H."/>
            <person name="Kozuka-Hata H."/>
            <person name="Shin-I T."/>
            <person name="Minakuchi Y."/>
            <person name="Ohishi K."/>
            <person name="Motoyama A."/>
            <person name="Aizu T."/>
            <person name="Enomoto A."/>
            <person name="Kondo K."/>
            <person name="Tanaka S."/>
            <person name="Hara Y."/>
            <person name="Koshikawa S."/>
            <person name="Sagara H."/>
            <person name="Miura T."/>
            <person name="Yokobori S."/>
            <person name="Miyagawa K."/>
            <person name="Suzuki Y."/>
            <person name="Kubo T."/>
            <person name="Oyama M."/>
            <person name="Kohara Y."/>
            <person name="Fujiyama A."/>
            <person name="Arakawa K."/>
            <person name="Katayama T."/>
            <person name="Toyoda A."/>
            <person name="Kunieda T."/>
        </authorList>
    </citation>
    <scope>NUCLEOTIDE SEQUENCE [LARGE SCALE GENOMIC DNA]</scope>
    <source>
        <strain evidence="3 4">YOKOZUNA-1</strain>
    </source>
</reference>
<sequence length="209" mass="23672">MEKATAAVVEAGSFEQDPAIPATCYLSEVSSMQVDEERVLTISVGPQGSLLIWYPEDAVHLQQTYNIQGCSVGLYPRVPVQDTFLSLPMQLMPEGAAYLRDTNRARFVDANGLAKIPSLAEGIAFADVRQEQFQQQAELYEKLYAFHLDCHKAQLYQMYFPELQQAFVKNGSVIPETEEETWKIIRTKLVEQYDKGGQVIRDLSTQRTW</sequence>
<dbReference type="Pfam" id="PF26577">
    <property type="entry name" value="TSEN34_N"/>
    <property type="match status" value="1"/>
</dbReference>
<evidence type="ECO:0000313" key="4">
    <source>
        <dbReference type="Proteomes" id="UP000186922"/>
    </source>
</evidence>
<organism evidence="3 4">
    <name type="scientific">Ramazzottius varieornatus</name>
    <name type="common">Water bear</name>
    <name type="synonym">Tardigrade</name>
    <dbReference type="NCBI Taxonomy" id="947166"/>
    <lineage>
        <taxon>Eukaryota</taxon>
        <taxon>Metazoa</taxon>
        <taxon>Ecdysozoa</taxon>
        <taxon>Tardigrada</taxon>
        <taxon>Eutardigrada</taxon>
        <taxon>Parachela</taxon>
        <taxon>Hypsibioidea</taxon>
        <taxon>Ramazzottiidae</taxon>
        <taxon>Ramazzottius</taxon>
    </lineage>
</organism>
<keyword evidence="1" id="KW-0456">Lyase</keyword>
<comment type="caution">
    <text evidence="3">The sequence shown here is derived from an EMBL/GenBank/DDBJ whole genome shotgun (WGS) entry which is preliminary data.</text>
</comment>
<dbReference type="PANTHER" id="PTHR13070:SF0">
    <property type="entry name" value="TRNA-SPLICING ENDONUCLEASE SUBUNIT SEN34"/>
    <property type="match status" value="1"/>
</dbReference>
<dbReference type="EMBL" id="BDGG01000002">
    <property type="protein sequence ID" value="GAU93107.1"/>
    <property type="molecule type" value="Genomic_DNA"/>
</dbReference>
<evidence type="ECO:0000313" key="3">
    <source>
        <dbReference type="EMBL" id="GAU93107.1"/>
    </source>
</evidence>
<dbReference type="OrthoDB" id="48041at2759"/>
<name>A0A1D1V0K8_RAMVA</name>
<evidence type="ECO:0000256" key="1">
    <source>
        <dbReference type="ARBA" id="ARBA00023239"/>
    </source>
</evidence>
<proteinExistence type="predicted"/>
<gene>
    <name evidence="3" type="primary">RvY_05094-1</name>
    <name evidence="3" type="synonym">RvY_05094.1</name>
    <name evidence="3" type="ORF">RvY_05094</name>
</gene>
<dbReference type="PANTHER" id="PTHR13070">
    <property type="entry name" value="TRNA-SPLICING ENDONUCLEASE SUBUNIT SEN34-RELATED"/>
    <property type="match status" value="1"/>
</dbReference>
<dbReference type="STRING" id="947166.A0A1D1V0K8"/>